<evidence type="ECO:0000313" key="3">
    <source>
        <dbReference type="EMBL" id="MBE3608343.1"/>
    </source>
</evidence>
<gene>
    <name evidence="2" type="ORF">CCAL12919_05175</name>
    <name evidence="3" type="ORF">CCAL9337_06355</name>
</gene>
<proteinExistence type="predicted"/>
<dbReference type="RefSeq" id="WP_169972126.1">
    <property type="nucleotide sequence ID" value="NZ_CP012545.1"/>
</dbReference>
<sequence>MKKFKFITLLASAIFMAGCSSFNQHIDVPKGETCTIDDDKNKAPKCEIKSIPVAGIYKATLPCASCEAIETTLNLNADGSFTCKMTYKGNQDYTDLQYGKYEIAGDIVTTTDEYKEKMSYKFDGTNLHLLDFDGNVAKGEFKDLYTFKKSN</sequence>
<dbReference type="PROSITE" id="PS51257">
    <property type="entry name" value="PROKAR_LIPOPROTEIN"/>
    <property type="match status" value="1"/>
</dbReference>
<evidence type="ECO:0000313" key="4">
    <source>
        <dbReference type="Proteomes" id="UP000650616"/>
    </source>
</evidence>
<dbReference type="Proteomes" id="UP001318760">
    <property type="component" value="Unassembled WGS sequence"/>
</dbReference>
<evidence type="ECO:0000313" key="2">
    <source>
        <dbReference type="EMBL" id="MBE2986523.1"/>
    </source>
</evidence>
<dbReference type="Proteomes" id="UP000650616">
    <property type="component" value="Unassembled WGS sequence"/>
</dbReference>
<reference evidence="3 4" key="1">
    <citation type="submission" date="2015-08" db="EMBL/GenBank/DDBJ databases">
        <title>Comparative genomics of the Campylobacter concisus group.</title>
        <authorList>
            <person name="Yee E."/>
            <person name="Chapman M.H."/>
            <person name="Huynh S."/>
            <person name="Bono J.L."/>
            <person name="On S.L."/>
            <person name="St Leger J."/>
            <person name="Foster G."/>
            <person name="Parker C.T."/>
            <person name="Miller W.G."/>
        </authorList>
    </citation>
    <scope>NUCLEOTIDE SEQUENCE [LARGE SCALE GENOMIC DNA]</scope>
    <source>
        <strain evidence="3 4">RM9337</strain>
    </source>
</reference>
<reference evidence="2 5" key="2">
    <citation type="submission" date="2020-10" db="EMBL/GenBank/DDBJ databases">
        <title>Campylobacter californiensis sp. nov. isolated from cattle and feral swine in California.</title>
        <authorList>
            <person name="Miller W.G."/>
        </authorList>
    </citation>
    <scope>NUCLEOTIDE SEQUENCE [LARGE SCALE GENOMIC DNA]</scope>
    <source>
        <strain evidence="2 5">RM12919</strain>
    </source>
</reference>
<name>A0AAW3ZXX3_9BACT</name>
<feature type="chain" id="PRO_5044718314" evidence="1">
    <location>
        <begin position="27"/>
        <end position="151"/>
    </location>
</feature>
<comment type="caution">
    <text evidence="3">The sequence shown here is derived from an EMBL/GenBank/DDBJ whole genome shotgun (WGS) entry which is preliminary data.</text>
</comment>
<dbReference type="EMBL" id="LIWG01000007">
    <property type="protein sequence ID" value="MBE3608343.1"/>
    <property type="molecule type" value="Genomic_DNA"/>
</dbReference>
<dbReference type="AlphaFoldDB" id="A0AAW3ZXX3"/>
<evidence type="ECO:0000313" key="5">
    <source>
        <dbReference type="Proteomes" id="UP001318760"/>
    </source>
</evidence>
<dbReference type="Gene3D" id="2.40.128.640">
    <property type="match status" value="1"/>
</dbReference>
<accession>A0AAW3ZXX3</accession>
<organism evidence="3 4">
    <name type="scientific">Campylobacter californiensis</name>
    <dbReference type="NCBI Taxonomy" id="1032243"/>
    <lineage>
        <taxon>Bacteria</taxon>
        <taxon>Pseudomonadati</taxon>
        <taxon>Campylobacterota</taxon>
        <taxon>Epsilonproteobacteria</taxon>
        <taxon>Campylobacterales</taxon>
        <taxon>Campylobacteraceae</taxon>
        <taxon>Campylobacter</taxon>
    </lineage>
</organism>
<keyword evidence="1" id="KW-0732">Signal</keyword>
<feature type="signal peptide" evidence="1">
    <location>
        <begin position="1"/>
        <end position="26"/>
    </location>
</feature>
<dbReference type="InterPro" id="IPR007298">
    <property type="entry name" value="Cu-R_lipoprotein_NlpE"/>
</dbReference>
<dbReference type="EMBL" id="JADBHS010000008">
    <property type="protein sequence ID" value="MBE2986523.1"/>
    <property type="molecule type" value="Genomic_DNA"/>
</dbReference>
<protein>
    <submittedName>
        <fullName evidence="3">Copper resistance protein NlpE N-terminal domain-containing protein</fullName>
    </submittedName>
</protein>
<evidence type="ECO:0000256" key="1">
    <source>
        <dbReference type="SAM" id="SignalP"/>
    </source>
</evidence>
<keyword evidence="4" id="KW-1185">Reference proteome</keyword>
<dbReference type="Pfam" id="PF04170">
    <property type="entry name" value="NlpE"/>
    <property type="match status" value="1"/>
</dbReference>